<dbReference type="GO" id="GO:0005829">
    <property type="term" value="C:cytosol"/>
    <property type="evidence" value="ECO:0007669"/>
    <property type="project" value="TreeGrafter"/>
</dbReference>
<dbReference type="CDD" id="cd19934">
    <property type="entry name" value="REC_OmpR_EcPhoP-like"/>
    <property type="match status" value="1"/>
</dbReference>
<protein>
    <submittedName>
        <fullName evidence="10">Response regulator in two-component regulatory system with PhoQ, regulates gene expression at low (Mg+) (OmpR family)</fullName>
    </submittedName>
</protein>
<dbReference type="Gene3D" id="3.40.50.2300">
    <property type="match status" value="1"/>
</dbReference>
<feature type="DNA-binding region" description="OmpR/PhoB-type" evidence="7">
    <location>
        <begin position="159"/>
        <end position="257"/>
    </location>
</feature>
<evidence type="ECO:0000259" key="9">
    <source>
        <dbReference type="PROSITE" id="PS51755"/>
    </source>
</evidence>
<evidence type="ECO:0000256" key="2">
    <source>
        <dbReference type="ARBA" id="ARBA00023012"/>
    </source>
</evidence>
<dbReference type="InterPro" id="IPR036388">
    <property type="entry name" value="WH-like_DNA-bd_sf"/>
</dbReference>
<proteinExistence type="predicted"/>
<dbReference type="CDD" id="cd00383">
    <property type="entry name" value="trans_reg_C"/>
    <property type="match status" value="1"/>
</dbReference>
<dbReference type="SMART" id="SM00862">
    <property type="entry name" value="Trans_reg_C"/>
    <property type="match status" value="1"/>
</dbReference>
<keyword evidence="4 7" id="KW-0238">DNA-binding</keyword>
<keyword evidence="3" id="KW-0805">Transcription regulation</keyword>
<feature type="modified residue" description="4-aspartylphosphate" evidence="6">
    <location>
        <position position="86"/>
    </location>
</feature>
<evidence type="ECO:0000313" key="11">
    <source>
        <dbReference type="Proteomes" id="UP000019184"/>
    </source>
</evidence>
<evidence type="ECO:0000256" key="3">
    <source>
        <dbReference type="ARBA" id="ARBA00023015"/>
    </source>
</evidence>
<dbReference type="InterPro" id="IPR016032">
    <property type="entry name" value="Sig_transdc_resp-reg_C-effctor"/>
</dbReference>
<feature type="domain" description="OmpR/PhoB-type" evidence="9">
    <location>
        <begin position="159"/>
        <end position="257"/>
    </location>
</feature>
<organism evidence="10 11">
    <name type="scientific">Candidatus Contendobacter odensis Run_B_J11</name>
    <dbReference type="NCBI Taxonomy" id="1400861"/>
    <lineage>
        <taxon>Bacteria</taxon>
        <taxon>Pseudomonadati</taxon>
        <taxon>Pseudomonadota</taxon>
        <taxon>Gammaproteobacteria</taxon>
        <taxon>Candidatus Competibacteraceae</taxon>
        <taxon>Candidatus Contendibacter</taxon>
    </lineage>
</organism>
<dbReference type="FunFam" id="1.10.10.10:FF:000005">
    <property type="entry name" value="Two-component system response regulator"/>
    <property type="match status" value="1"/>
</dbReference>
<dbReference type="Pfam" id="PF00072">
    <property type="entry name" value="Response_reg"/>
    <property type="match status" value="1"/>
</dbReference>
<feature type="domain" description="Response regulatory" evidence="8">
    <location>
        <begin position="37"/>
        <end position="151"/>
    </location>
</feature>
<dbReference type="InterPro" id="IPR001789">
    <property type="entry name" value="Sig_transdc_resp-reg_receiver"/>
</dbReference>
<dbReference type="FunFam" id="3.40.50.2300:FF:000002">
    <property type="entry name" value="DNA-binding response regulator PhoP"/>
    <property type="match status" value="1"/>
</dbReference>
<keyword evidence="2" id="KW-0902">Two-component regulatory system</keyword>
<dbReference type="GO" id="GO:0032993">
    <property type="term" value="C:protein-DNA complex"/>
    <property type="evidence" value="ECO:0007669"/>
    <property type="project" value="TreeGrafter"/>
</dbReference>
<dbReference type="SUPFAM" id="SSF46894">
    <property type="entry name" value="C-terminal effector domain of the bipartite response regulators"/>
    <property type="match status" value="1"/>
</dbReference>
<dbReference type="PROSITE" id="PS50110">
    <property type="entry name" value="RESPONSE_REGULATORY"/>
    <property type="match status" value="1"/>
</dbReference>
<sequence length="262" mass="29300">MAGCAACILIPTAARYGIDFLSNVPDFTLTFKLPTMRILIIEDEAPLLERVTAQLREQGYAVDSAADGRTGLYLGQEYPLDAAVVDLGLPDLSGIEVIRHWRLGGRKFPILILTARGRWQDKVEGLEAGADDYLVKPFYIEELLARLRALIRRTGGWTQAILDCGPVALDTGAQQVTLAGQPVDVTAYEYKLLEYLMLHAGTVISKTELTEHLYQEDEDRDSNVLEVLVGRLRRKLDPDRTLNPIETLRGRGYRFRLERSVG</sequence>
<dbReference type="GO" id="GO:0006355">
    <property type="term" value="P:regulation of DNA-templated transcription"/>
    <property type="evidence" value="ECO:0007669"/>
    <property type="project" value="InterPro"/>
</dbReference>
<dbReference type="SUPFAM" id="SSF52172">
    <property type="entry name" value="CheY-like"/>
    <property type="match status" value="1"/>
</dbReference>
<dbReference type="GO" id="GO:0000976">
    <property type="term" value="F:transcription cis-regulatory region binding"/>
    <property type="evidence" value="ECO:0007669"/>
    <property type="project" value="TreeGrafter"/>
</dbReference>
<evidence type="ECO:0000256" key="6">
    <source>
        <dbReference type="PROSITE-ProRule" id="PRU00169"/>
    </source>
</evidence>
<keyword evidence="5" id="KW-0804">Transcription</keyword>
<dbReference type="EMBL" id="CBTK010000045">
    <property type="protein sequence ID" value="CDH43884.1"/>
    <property type="molecule type" value="Genomic_DNA"/>
</dbReference>
<dbReference type="PANTHER" id="PTHR48111">
    <property type="entry name" value="REGULATOR OF RPOS"/>
    <property type="match status" value="1"/>
</dbReference>
<evidence type="ECO:0000313" key="10">
    <source>
        <dbReference type="EMBL" id="CDH43884.1"/>
    </source>
</evidence>
<reference evidence="10 11" key="1">
    <citation type="journal article" date="2014" name="ISME J.">
        <title>Candidatus Competibacter-lineage genomes retrieved from metagenomes reveal functional metabolic diversity.</title>
        <authorList>
            <person name="McIlroy S.J."/>
            <person name="Albertsen M."/>
            <person name="Andresen E.K."/>
            <person name="Saunders A.M."/>
            <person name="Kristiansen R."/>
            <person name="Stokholm-Bjerregaard M."/>
            <person name="Nielsen K.L."/>
            <person name="Nielsen P.H."/>
        </authorList>
    </citation>
    <scope>NUCLEOTIDE SEQUENCE [LARGE SCALE GENOMIC DNA]</scope>
    <source>
        <strain evidence="10 11">Run_B_J11</strain>
    </source>
</reference>
<comment type="caution">
    <text evidence="10">The sequence shown here is derived from an EMBL/GenBank/DDBJ whole genome shotgun (WGS) entry which is preliminary data.</text>
</comment>
<dbReference type="PROSITE" id="PS51755">
    <property type="entry name" value="OMPR_PHOB"/>
    <property type="match status" value="1"/>
</dbReference>
<evidence type="ECO:0000256" key="7">
    <source>
        <dbReference type="PROSITE-ProRule" id="PRU01091"/>
    </source>
</evidence>
<dbReference type="PANTHER" id="PTHR48111:SF71">
    <property type="entry name" value="TRANSCRIPTIONAL REGULATORY PROTEIN PHOP"/>
    <property type="match status" value="1"/>
</dbReference>
<dbReference type="InterPro" id="IPR001867">
    <property type="entry name" value="OmpR/PhoB-type_DNA-bd"/>
</dbReference>
<dbReference type="SMART" id="SM00448">
    <property type="entry name" value="REC"/>
    <property type="match status" value="1"/>
</dbReference>
<evidence type="ECO:0000256" key="5">
    <source>
        <dbReference type="ARBA" id="ARBA00023163"/>
    </source>
</evidence>
<dbReference type="InterPro" id="IPR011006">
    <property type="entry name" value="CheY-like_superfamily"/>
</dbReference>
<accession>A0A7U7G932</accession>
<keyword evidence="11" id="KW-1185">Reference proteome</keyword>
<dbReference type="Pfam" id="PF00486">
    <property type="entry name" value="Trans_reg_C"/>
    <property type="match status" value="1"/>
</dbReference>
<dbReference type="GO" id="GO:0000156">
    <property type="term" value="F:phosphorelay response regulator activity"/>
    <property type="evidence" value="ECO:0007669"/>
    <property type="project" value="TreeGrafter"/>
</dbReference>
<dbReference type="InterPro" id="IPR039420">
    <property type="entry name" value="WalR-like"/>
</dbReference>
<gene>
    <name evidence="10" type="primary">phoP</name>
    <name evidence="10" type="ORF">BN874_1390010</name>
</gene>
<dbReference type="Gene3D" id="6.10.250.690">
    <property type="match status" value="1"/>
</dbReference>
<name>A0A7U7G932_9GAMM</name>
<evidence type="ECO:0000256" key="1">
    <source>
        <dbReference type="ARBA" id="ARBA00022553"/>
    </source>
</evidence>
<dbReference type="Proteomes" id="UP000019184">
    <property type="component" value="Unassembled WGS sequence"/>
</dbReference>
<dbReference type="AlphaFoldDB" id="A0A7U7G932"/>
<evidence type="ECO:0000259" key="8">
    <source>
        <dbReference type="PROSITE" id="PS50110"/>
    </source>
</evidence>
<evidence type="ECO:0000256" key="4">
    <source>
        <dbReference type="ARBA" id="ARBA00023125"/>
    </source>
</evidence>
<keyword evidence="1 6" id="KW-0597">Phosphoprotein</keyword>
<dbReference type="Gene3D" id="1.10.10.10">
    <property type="entry name" value="Winged helix-like DNA-binding domain superfamily/Winged helix DNA-binding domain"/>
    <property type="match status" value="1"/>
</dbReference>